<accession>A0A5J5EYC4</accession>
<protein>
    <submittedName>
        <fullName evidence="3">Uncharacterized protein</fullName>
    </submittedName>
</protein>
<comment type="caution">
    <text evidence="3">The sequence shown here is derived from an EMBL/GenBank/DDBJ whole genome shotgun (WGS) entry which is preliminary data.</text>
</comment>
<sequence>MVSSIITIITIILTVVQIHYLELHQASRRTKTFFFFVSPQNFFSTYPRARDNGSNLPLLYRERHGPTIRRSCCLDQFREAQRYGRFVMDLCSATNPIVYCQPRPHYPVKLGEKCFDASWSAKRRREKSKRRQCDEDSGDKVETGKSERSGCRCGLHLPLCLRFY</sequence>
<proteinExistence type="predicted"/>
<dbReference type="Proteomes" id="UP000326924">
    <property type="component" value="Unassembled WGS sequence"/>
</dbReference>
<keyword evidence="2" id="KW-1133">Transmembrane helix</keyword>
<gene>
    <name evidence="3" type="ORF">FN846DRAFT_691641</name>
</gene>
<feature type="transmembrane region" description="Helical" evidence="2">
    <location>
        <begin position="6"/>
        <end position="23"/>
    </location>
</feature>
<organism evidence="3 4">
    <name type="scientific">Sphaerosporella brunnea</name>
    <dbReference type="NCBI Taxonomy" id="1250544"/>
    <lineage>
        <taxon>Eukaryota</taxon>
        <taxon>Fungi</taxon>
        <taxon>Dikarya</taxon>
        <taxon>Ascomycota</taxon>
        <taxon>Pezizomycotina</taxon>
        <taxon>Pezizomycetes</taxon>
        <taxon>Pezizales</taxon>
        <taxon>Pyronemataceae</taxon>
        <taxon>Sphaerosporella</taxon>
    </lineage>
</organism>
<keyword evidence="2" id="KW-0472">Membrane</keyword>
<reference evidence="3 4" key="1">
    <citation type="submission" date="2019-09" db="EMBL/GenBank/DDBJ databases">
        <title>Draft genome of the ectomycorrhizal ascomycete Sphaerosporella brunnea.</title>
        <authorList>
            <consortium name="DOE Joint Genome Institute"/>
            <person name="Benucci G.M."/>
            <person name="Marozzi G."/>
            <person name="Antonielli L."/>
            <person name="Sanchez S."/>
            <person name="Marco P."/>
            <person name="Wang X."/>
            <person name="Falini L.B."/>
            <person name="Barry K."/>
            <person name="Haridas S."/>
            <person name="Lipzen A."/>
            <person name="Labutti K."/>
            <person name="Grigoriev I.V."/>
            <person name="Murat C."/>
            <person name="Martin F."/>
            <person name="Albertini E."/>
            <person name="Donnini D."/>
            <person name="Bonito G."/>
        </authorList>
    </citation>
    <scope>NUCLEOTIDE SEQUENCE [LARGE SCALE GENOMIC DNA]</scope>
    <source>
        <strain evidence="3 4">Sb_GMNB300</strain>
    </source>
</reference>
<feature type="compositionally biased region" description="Basic and acidic residues" evidence="1">
    <location>
        <begin position="131"/>
        <end position="150"/>
    </location>
</feature>
<evidence type="ECO:0000313" key="4">
    <source>
        <dbReference type="Proteomes" id="UP000326924"/>
    </source>
</evidence>
<evidence type="ECO:0000256" key="2">
    <source>
        <dbReference type="SAM" id="Phobius"/>
    </source>
</evidence>
<dbReference type="InParanoid" id="A0A5J5EYC4"/>
<dbReference type="AlphaFoldDB" id="A0A5J5EYC4"/>
<evidence type="ECO:0000313" key="3">
    <source>
        <dbReference type="EMBL" id="KAA8907517.1"/>
    </source>
</evidence>
<evidence type="ECO:0000256" key="1">
    <source>
        <dbReference type="SAM" id="MobiDB-lite"/>
    </source>
</evidence>
<feature type="region of interest" description="Disordered" evidence="1">
    <location>
        <begin position="130"/>
        <end position="150"/>
    </location>
</feature>
<dbReference type="EMBL" id="VXIS01000078">
    <property type="protein sequence ID" value="KAA8907517.1"/>
    <property type="molecule type" value="Genomic_DNA"/>
</dbReference>
<keyword evidence="4" id="KW-1185">Reference proteome</keyword>
<keyword evidence="2" id="KW-0812">Transmembrane</keyword>
<name>A0A5J5EYC4_9PEZI</name>